<keyword evidence="3" id="KW-1185">Reference proteome</keyword>
<accession>A0A8H8BTT2</accession>
<evidence type="ECO:0000313" key="2">
    <source>
        <dbReference type="EMBL" id="KAG4423459.1"/>
    </source>
</evidence>
<sequence>MYQAWVHTEEQKAALNDRYERLQRNEELEDAWKSVDMERIQAVYQIVKHPGGIIVLPYRENKDDIKSHANGYHKSQESNMSLDIRYHSQNGPSHNSLRPQYLGNARIFDQTGLSLLNDTFWKKVWQDGTLVPRNIHARLIYSACGFFGTYTMYTRVYRGPREPLDPETRKIFKLVTNFTIEIQLEILEFLPLHRGDLEVRLHYPHLIPMWIKTIPVRYHRYITRLLSIDNLCLLGRYYWDDEDDGHKFYGNGVDVYRFVSLNYHPEETSRIHNQLATLRNMNGNDTNTDVVPQGNEPFWDDASKTLRQHLIRLFINDKENNLRESESDVRGRRSDQDIVPISCSRVKIKQNGVRKTFESRAPWTTGDDGRDGPGNPLAHDAVSTSQQLEYIAISRDWQIARRGAYIILEFLS</sequence>
<dbReference type="EMBL" id="JAFJYH010000034">
    <property type="protein sequence ID" value="KAG4423459.1"/>
    <property type="molecule type" value="Genomic_DNA"/>
</dbReference>
<reference evidence="2" key="1">
    <citation type="submission" date="2021-02" db="EMBL/GenBank/DDBJ databases">
        <title>Genome sequence Cadophora malorum strain M34.</title>
        <authorList>
            <person name="Stefanovic E."/>
            <person name="Vu D."/>
            <person name="Scully C."/>
            <person name="Dijksterhuis J."/>
            <person name="Roader J."/>
            <person name="Houbraken J."/>
        </authorList>
    </citation>
    <scope>NUCLEOTIDE SEQUENCE</scope>
    <source>
        <strain evidence="2">M34</strain>
    </source>
</reference>
<dbReference type="OrthoDB" id="3565354at2759"/>
<dbReference type="Proteomes" id="UP000664132">
    <property type="component" value="Unassembled WGS sequence"/>
</dbReference>
<feature type="region of interest" description="Disordered" evidence="1">
    <location>
        <begin position="357"/>
        <end position="380"/>
    </location>
</feature>
<protein>
    <submittedName>
        <fullName evidence="2">Uncharacterized protein</fullName>
    </submittedName>
</protein>
<proteinExistence type="predicted"/>
<name>A0A8H8BTT2_9HELO</name>
<organism evidence="2 3">
    <name type="scientific">Cadophora malorum</name>
    <dbReference type="NCBI Taxonomy" id="108018"/>
    <lineage>
        <taxon>Eukaryota</taxon>
        <taxon>Fungi</taxon>
        <taxon>Dikarya</taxon>
        <taxon>Ascomycota</taxon>
        <taxon>Pezizomycotina</taxon>
        <taxon>Leotiomycetes</taxon>
        <taxon>Helotiales</taxon>
        <taxon>Ploettnerulaceae</taxon>
        <taxon>Cadophora</taxon>
    </lineage>
</organism>
<evidence type="ECO:0000256" key="1">
    <source>
        <dbReference type="SAM" id="MobiDB-lite"/>
    </source>
</evidence>
<dbReference type="AlphaFoldDB" id="A0A8H8BTT2"/>
<evidence type="ECO:0000313" key="3">
    <source>
        <dbReference type="Proteomes" id="UP000664132"/>
    </source>
</evidence>
<gene>
    <name evidence="2" type="ORF">IFR04_003426</name>
</gene>
<comment type="caution">
    <text evidence="2">The sequence shown here is derived from an EMBL/GenBank/DDBJ whole genome shotgun (WGS) entry which is preliminary data.</text>
</comment>